<dbReference type="AlphaFoldDB" id="A0A1G9TGP9"/>
<reference evidence="3" key="1">
    <citation type="submission" date="2016-10" db="EMBL/GenBank/DDBJ databases">
        <authorList>
            <person name="Varghese N."/>
            <person name="Submissions S."/>
        </authorList>
    </citation>
    <scope>NUCLEOTIDE SEQUENCE [LARGE SCALE GENOMIC DNA]</scope>
    <source>
        <strain evidence="3">CGMCC 1.10119</strain>
    </source>
</reference>
<proteinExistence type="predicted"/>
<evidence type="ECO:0000256" key="1">
    <source>
        <dbReference type="SAM" id="MobiDB-lite"/>
    </source>
</evidence>
<evidence type="ECO:0000313" key="2">
    <source>
        <dbReference type="EMBL" id="SDM46896.1"/>
    </source>
</evidence>
<dbReference type="OrthoDB" id="293507at2157"/>
<feature type="compositionally biased region" description="Low complexity" evidence="1">
    <location>
        <begin position="24"/>
        <end position="44"/>
    </location>
</feature>
<protein>
    <submittedName>
        <fullName evidence="2">Uncharacterized protein</fullName>
    </submittedName>
</protein>
<keyword evidence="3" id="KW-1185">Reference proteome</keyword>
<dbReference type="RefSeq" id="WP_089696681.1">
    <property type="nucleotide sequence ID" value="NZ_FNHL01000002.1"/>
</dbReference>
<feature type="region of interest" description="Disordered" evidence="1">
    <location>
        <begin position="24"/>
        <end position="50"/>
    </location>
</feature>
<dbReference type="InterPro" id="IPR058376">
    <property type="entry name" value="DUF8063"/>
</dbReference>
<dbReference type="Pfam" id="PF26259">
    <property type="entry name" value="DUF8063"/>
    <property type="match status" value="1"/>
</dbReference>
<organism evidence="2 3">
    <name type="scientific">Halogranum gelatinilyticum</name>
    <dbReference type="NCBI Taxonomy" id="660521"/>
    <lineage>
        <taxon>Archaea</taxon>
        <taxon>Methanobacteriati</taxon>
        <taxon>Methanobacteriota</taxon>
        <taxon>Stenosarchaea group</taxon>
        <taxon>Halobacteria</taxon>
        <taxon>Halobacteriales</taxon>
        <taxon>Haloferacaceae</taxon>
    </lineage>
</organism>
<dbReference type="Proteomes" id="UP000199451">
    <property type="component" value="Unassembled WGS sequence"/>
</dbReference>
<accession>A0A1G9TGP9</accession>
<sequence>MKSNHRTVLVVLFLALVATAPAAAQESTTSTTTSTPNSTVTSSPDQNASTVQVIGPLTRITEWDYSDGTFRLTIEAKAPTLLTVTEAVTSDSSGTGTGTLVRKRLSKGTNVVRINVQDSSNPALSLTTPGSIENNEYAWVKVETSSSLIGGPFDGTDVRDAAIGGALAIVIAVLDEAVAAKVGSNLGLERLA</sequence>
<name>A0A1G9TGP9_9EURY</name>
<evidence type="ECO:0000313" key="3">
    <source>
        <dbReference type="Proteomes" id="UP000199451"/>
    </source>
</evidence>
<dbReference type="EMBL" id="FNHL01000002">
    <property type="protein sequence ID" value="SDM46896.1"/>
    <property type="molecule type" value="Genomic_DNA"/>
</dbReference>
<gene>
    <name evidence="2" type="ORF">SAMN04487949_1767</name>
</gene>
<dbReference type="STRING" id="660521.SAMN04487949_1767"/>